<sequence length="155" mass="16916">MIKKTLFLSITAISLLACSNNDENNNTPEASIVGKWQPSKYMAYSGKDGSIITSESSDANVCDKKGSLDFVANGKLHQIAYSGNTETQCKIDLEATSDYTYDAVTKKVQVKHTDGTVEVNTLKKLNATELEAIQELTDVNGDGIKDEITAIYKRL</sequence>
<proteinExistence type="predicted"/>
<name>A0ABV7Y085_9FLAO</name>
<dbReference type="Pfam" id="PF13648">
    <property type="entry name" value="Lipocalin_4"/>
    <property type="match status" value="1"/>
</dbReference>
<gene>
    <name evidence="3" type="ORF">ACFONJ_19645</name>
</gene>
<feature type="chain" id="PRO_5046988673" evidence="1">
    <location>
        <begin position="20"/>
        <end position="155"/>
    </location>
</feature>
<dbReference type="RefSeq" id="WP_290299903.1">
    <property type="nucleotide sequence ID" value="NZ_JAUFQR010000001.1"/>
</dbReference>
<dbReference type="PROSITE" id="PS51257">
    <property type="entry name" value="PROKAR_LIPOPROTEIN"/>
    <property type="match status" value="1"/>
</dbReference>
<reference evidence="4" key="1">
    <citation type="journal article" date="2019" name="Int. J. Syst. Evol. Microbiol.">
        <title>The Global Catalogue of Microorganisms (GCM) 10K type strain sequencing project: providing services to taxonomists for standard genome sequencing and annotation.</title>
        <authorList>
            <consortium name="The Broad Institute Genomics Platform"/>
            <consortium name="The Broad Institute Genome Sequencing Center for Infectious Disease"/>
            <person name="Wu L."/>
            <person name="Ma J."/>
        </authorList>
    </citation>
    <scope>NUCLEOTIDE SEQUENCE [LARGE SCALE GENOMIC DNA]</scope>
    <source>
        <strain evidence="4">CECT 7798</strain>
    </source>
</reference>
<keyword evidence="4" id="KW-1185">Reference proteome</keyword>
<comment type="caution">
    <text evidence="3">The sequence shown here is derived from an EMBL/GenBank/DDBJ whole genome shotgun (WGS) entry which is preliminary data.</text>
</comment>
<feature type="signal peptide" evidence="1">
    <location>
        <begin position="1"/>
        <end position="19"/>
    </location>
</feature>
<protein>
    <submittedName>
        <fullName evidence="3">Lipocalin family protein</fullName>
    </submittedName>
</protein>
<organism evidence="3 4">
    <name type="scientific">Chryseobacterium tructae</name>
    <dbReference type="NCBI Taxonomy" id="1037380"/>
    <lineage>
        <taxon>Bacteria</taxon>
        <taxon>Pseudomonadati</taxon>
        <taxon>Bacteroidota</taxon>
        <taxon>Flavobacteriia</taxon>
        <taxon>Flavobacteriales</taxon>
        <taxon>Weeksellaceae</taxon>
        <taxon>Chryseobacterium group</taxon>
        <taxon>Chryseobacterium</taxon>
    </lineage>
</organism>
<evidence type="ECO:0000256" key="1">
    <source>
        <dbReference type="SAM" id="SignalP"/>
    </source>
</evidence>
<evidence type="ECO:0000313" key="4">
    <source>
        <dbReference type="Proteomes" id="UP001595735"/>
    </source>
</evidence>
<evidence type="ECO:0000313" key="3">
    <source>
        <dbReference type="EMBL" id="MFC3758197.1"/>
    </source>
</evidence>
<feature type="domain" description="Lipocalin-like" evidence="2">
    <location>
        <begin position="32"/>
        <end position="131"/>
    </location>
</feature>
<keyword evidence="1" id="KW-0732">Signal</keyword>
<dbReference type="InterPro" id="IPR024311">
    <property type="entry name" value="Lipocalin-like"/>
</dbReference>
<dbReference type="EMBL" id="JBHRYO010000002">
    <property type="protein sequence ID" value="MFC3758197.1"/>
    <property type="molecule type" value="Genomic_DNA"/>
</dbReference>
<evidence type="ECO:0000259" key="2">
    <source>
        <dbReference type="Pfam" id="PF13648"/>
    </source>
</evidence>
<accession>A0ABV7Y085</accession>
<dbReference type="Proteomes" id="UP001595735">
    <property type="component" value="Unassembled WGS sequence"/>
</dbReference>